<dbReference type="SUPFAM" id="SSF47240">
    <property type="entry name" value="Ferritin-like"/>
    <property type="match status" value="1"/>
</dbReference>
<dbReference type="Pfam" id="PF04945">
    <property type="entry name" value="YHS"/>
    <property type="match status" value="1"/>
</dbReference>
<proteinExistence type="predicted"/>
<dbReference type="InterPro" id="IPR009078">
    <property type="entry name" value="Ferritin-like_SF"/>
</dbReference>
<dbReference type="Gene3D" id="1.10.620.20">
    <property type="entry name" value="Ribonucleotide Reductase, subunit A"/>
    <property type="match status" value="1"/>
</dbReference>
<accession>A0ABU3K2Z9</accession>
<organism evidence="2 3">
    <name type="scientific">Candidatus Nitronereus thalassa</name>
    <dbReference type="NCBI Taxonomy" id="3020898"/>
    <lineage>
        <taxon>Bacteria</taxon>
        <taxon>Pseudomonadati</taxon>
        <taxon>Nitrospirota</taxon>
        <taxon>Nitrospiria</taxon>
        <taxon>Nitrospirales</taxon>
        <taxon>Nitrospiraceae</taxon>
        <taxon>Candidatus Nitronereus</taxon>
    </lineage>
</organism>
<dbReference type="RefSeq" id="WP_313831119.1">
    <property type="nucleotide sequence ID" value="NZ_JAQOUE010000001.1"/>
</dbReference>
<dbReference type="InterPro" id="IPR007029">
    <property type="entry name" value="YHS_dom"/>
</dbReference>
<dbReference type="SMART" id="SM00746">
    <property type="entry name" value="TRASH"/>
    <property type="match status" value="1"/>
</dbReference>
<comment type="caution">
    <text evidence="2">The sequence shown here is derived from an EMBL/GenBank/DDBJ whole genome shotgun (WGS) entry which is preliminary data.</text>
</comment>
<dbReference type="InterPro" id="IPR012348">
    <property type="entry name" value="RNR-like"/>
</dbReference>
<dbReference type="InterPro" id="IPR011017">
    <property type="entry name" value="TRASH_dom"/>
</dbReference>
<dbReference type="EMBL" id="JAQOUE010000001">
    <property type="protein sequence ID" value="MDT7040761.1"/>
    <property type="molecule type" value="Genomic_DNA"/>
</dbReference>
<gene>
    <name evidence="2" type="ORF">PPG34_00260</name>
</gene>
<evidence type="ECO:0000259" key="1">
    <source>
        <dbReference type="SMART" id="SM00746"/>
    </source>
</evidence>
<feature type="domain" description="TRASH" evidence="1">
    <location>
        <begin position="8"/>
        <end position="46"/>
    </location>
</feature>
<keyword evidence="3" id="KW-1185">Reference proteome</keyword>
<reference evidence="2 3" key="1">
    <citation type="journal article" date="2023" name="ISME J.">
        <title>Cultivation and genomic characterization of novel and ubiquitous marine nitrite-oxidizing bacteria from the Nitrospirales.</title>
        <authorList>
            <person name="Mueller A.J."/>
            <person name="Daebeler A."/>
            <person name="Herbold C.W."/>
            <person name="Kirkegaard R.H."/>
            <person name="Daims H."/>
        </authorList>
    </citation>
    <scope>NUCLEOTIDE SEQUENCE [LARGE SCALE GENOMIC DNA]</scope>
    <source>
        <strain evidence="2 3">EB</strain>
    </source>
</reference>
<protein>
    <submittedName>
        <fullName evidence="2">YHS domain-containing protein</fullName>
    </submittedName>
</protein>
<sequence length="53" mass="6458">MGQDKEMDRVCGMRMDIKDNHLTSVYKEETYYFCSEGCKAKFDHEPEYYMEKF</sequence>
<dbReference type="Proteomes" id="UP001250932">
    <property type="component" value="Unassembled WGS sequence"/>
</dbReference>
<name>A0ABU3K2Z9_9BACT</name>
<evidence type="ECO:0000313" key="2">
    <source>
        <dbReference type="EMBL" id="MDT7040761.1"/>
    </source>
</evidence>
<evidence type="ECO:0000313" key="3">
    <source>
        <dbReference type="Proteomes" id="UP001250932"/>
    </source>
</evidence>